<evidence type="ECO:0000313" key="20">
    <source>
        <dbReference type="EMBL" id="MCD4839207.1"/>
    </source>
</evidence>
<keyword evidence="10 19" id="KW-0812">Transmembrane</keyword>
<dbReference type="EC" id="2.7.8.26" evidence="5 19"/>
<evidence type="ECO:0000256" key="6">
    <source>
        <dbReference type="ARBA" id="ARBA00015850"/>
    </source>
</evidence>
<dbReference type="PANTHER" id="PTHR34148:SF1">
    <property type="entry name" value="ADENOSYLCOBINAMIDE-GDP RIBAZOLETRANSFERASE"/>
    <property type="match status" value="1"/>
</dbReference>
<dbReference type="PANTHER" id="PTHR34148">
    <property type="entry name" value="ADENOSYLCOBINAMIDE-GDP RIBAZOLETRANSFERASE"/>
    <property type="match status" value="1"/>
</dbReference>
<organism evidence="20 21">
    <name type="scientific">Neobacillus sedimentimangrovi</name>
    <dbReference type="NCBI Taxonomy" id="2699460"/>
    <lineage>
        <taxon>Bacteria</taxon>
        <taxon>Bacillati</taxon>
        <taxon>Bacillota</taxon>
        <taxon>Bacilli</taxon>
        <taxon>Bacillales</taxon>
        <taxon>Bacillaceae</taxon>
        <taxon>Neobacillus</taxon>
    </lineage>
</organism>
<protein>
    <recommendedName>
        <fullName evidence="6 19">Adenosylcobinamide-GDP ribazoletransferase</fullName>
        <ecNumber evidence="5 19">2.7.8.26</ecNumber>
    </recommendedName>
    <alternativeName>
        <fullName evidence="16 19">Cobalamin synthase</fullName>
    </alternativeName>
    <alternativeName>
        <fullName evidence="15 19">Cobalamin-5'-phosphate synthase</fullName>
    </alternativeName>
</protein>
<comment type="function">
    <text evidence="14 19">Joins adenosylcobinamide-GDP and alpha-ribazole to generate adenosylcobalamin (Ado-cobalamin). Also synthesizes adenosylcobalamin 5'-phosphate from adenosylcobinamide-GDP and alpha-ribazole 5'-phosphate.</text>
</comment>
<evidence type="ECO:0000256" key="15">
    <source>
        <dbReference type="ARBA" id="ARBA00032605"/>
    </source>
</evidence>
<comment type="similarity">
    <text evidence="4 19">Belongs to the CobS family.</text>
</comment>
<evidence type="ECO:0000313" key="21">
    <source>
        <dbReference type="Proteomes" id="UP001162836"/>
    </source>
</evidence>
<feature type="transmembrane region" description="Helical" evidence="19">
    <location>
        <begin position="36"/>
        <end position="58"/>
    </location>
</feature>
<evidence type="ECO:0000256" key="1">
    <source>
        <dbReference type="ARBA" id="ARBA00001946"/>
    </source>
</evidence>
<name>A0ABS8QIX7_9BACI</name>
<evidence type="ECO:0000256" key="7">
    <source>
        <dbReference type="ARBA" id="ARBA00022475"/>
    </source>
</evidence>
<evidence type="ECO:0000256" key="10">
    <source>
        <dbReference type="ARBA" id="ARBA00022692"/>
    </source>
</evidence>
<dbReference type="RefSeq" id="WP_231314895.1">
    <property type="nucleotide sequence ID" value="NZ_JAJODE010000025.1"/>
</dbReference>
<evidence type="ECO:0000256" key="9">
    <source>
        <dbReference type="ARBA" id="ARBA00022679"/>
    </source>
</evidence>
<evidence type="ECO:0000256" key="12">
    <source>
        <dbReference type="ARBA" id="ARBA00022989"/>
    </source>
</evidence>
<evidence type="ECO:0000256" key="2">
    <source>
        <dbReference type="ARBA" id="ARBA00004651"/>
    </source>
</evidence>
<dbReference type="NCBIfam" id="TIGR00317">
    <property type="entry name" value="cobS"/>
    <property type="match status" value="1"/>
</dbReference>
<proteinExistence type="inferred from homology"/>
<evidence type="ECO:0000256" key="16">
    <source>
        <dbReference type="ARBA" id="ARBA00032853"/>
    </source>
</evidence>
<feature type="transmembrane region" description="Helical" evidence="19">
    <location>
        <begin position="6"/>
        <end position="24"/>
    </location>
</feature>
<feature type="transmembrane region" description="Helical" evidence="19">
    <location>
        <begin position="143"/>
        <end position="163"/>
    </location>
</feature>
<evidence type="ECO:0000256" key="3">
    <source>
        <dbReference type="ARBA" id="ARBA00004663"/>
    </source>
</evidence>
<dbReference type="GO" id="GO:0051073">
    <property type="term" value="F:adenosylcobinamide-GDP ribazoletransferase activity"/>
    <property type="evidence" value="ECO:0007669"/>
    <property type="project" value="UniProtKB-EC"/>
</dbReference>
<keyword evidence="9 19" id="KW-0808">Transferase</keyword>
<keyword evidence="13 19" id="KW-0472">Membrane</keyword>
<feature type="transmembrane region" description="Helical" evidence="19">
    <location>
        <begin position="64"/>
        <end position="83"/>
    </location>
</feature>
<evidence type="ECO:0000256" key="17">
    <source>
        <dbReference type="ARBA" id="ARBA00048623"/>
    </source>
</evidence>
<gene>
    <name evidence="19 20" type="primary">cobS</name>
    <name evidence="20" type="ORF">LRS37_10020</name>
</gene>
<evidence type="ECO:0000256" key="19">
    <source>
        <dbReference type="HAMAP-Rule" id="MF_00719"/>
    </source>
</evidence>
<keyword evidence="11 19" id="KW-0460">Magnesium</keyword>
<evidence type="ECO:0000256" key="4">
    <source>
        <dbReference type="ARBA" id="ARBA00010561"/>
    </source>
</evidence>
<evidence type="ECO:0000256" key="11">
    <source>
        <dbReference type="ARBA" id="ARBA00022842"/>
    </source>
</evidence>
<evidence type="ECO:0000256" key="8">
    <source>
        <dbReference type="ARBA" id="ARBA00022573"/>
    </source>
</evidence>
<dbReference type="HAMAP" id="MF_00719">
    <property type="entry name" value="CobS"/>
    <property type="match status" value="1"/>
</dbReference>
<evidence type="ECO:0000256" key="5">
    <source>
        <dbReference type="ARBA" id="ARBA00013200"/>
    </source>
</evidence>
<evidence type="ECO:0000256" key="14">
    <source>
        <dbReference type="ARBA" id="ARBA00025228"/>
    </source>
</evidence>
<sequence length="262" mass="29937">MIFIKGFLITVQFFTVIPINRELPMDPEHLKKAVQAFPMLGLLQGIIYSLLLYCFVEFSPFTHLASAFILWLMTIFLTGGIHLDGWMDTSDAYFSYRDQEKRLSIMKDPRTGAFGVLSVIVLLSMRLFFIYEITRNPMTSTYLLIAAIPFFSKMVMGCLLLSVKSAKQEGLGYLFQKAADVKSLFIYLFYLVGFILFVILLIHEFVQTGIMLLAAVISLYFWRRKSMKWFGGITGDVLGAAVEGTEVGLWMTLWLLHYFVTA</sequence>
<comment type="catalytic activity">
    <reaction evidence="18 19">
        <text>alpha-ribazole 5'-phosphate + adenosylcob(III)inamide-GDP = adenosylcob(III)alamin 5'-phosphate + GMP + H(+)</text>
        <dbReference type="Rhea" id="RHEA:23560"/>
        <dbReference type="ChEBI" id="CHEBI:15378"/>
        <dbReference type="ChEBI" id="CHEBI:57918"/>
        <dbReference type="ChEBI" id="CHEBI:58115"/>
        <dbReference type="ChEBI" id="CHEBI:60487"/>
        <dbReference type="ChEBI" id="CHEBI:60493"/>
        <dbReference type="EC" id="2.7.8.26"/>
    </reaction>
</comment>
<evidence type="ECO:0000256" key="13">
    <source>
        <dbReference type="ARBA" id="ARBA00023136"/>
    </source>
</evidence>
<comment type="cofactor">
    <cofactor evidence="1 19">
        <name>Mg(2+)</name>
        <dbReference type="ChEBI" id="CHEBI:18420"/>
    </cofactor>
</comment>
<comment type="caution">
    <text evidence="20">The sequence shown here is derived from an EMBL/GenBank/DDBJ whole genome shotgun (WGS) entry which is preliminary data.</text>
</comment>
<dbReference type="Pfam" id="PF02654">
    <property type="entry name" value="CobS"/>
    <property type="match status" value="1"/>
</dbReference>
<comment type="subcellular location">
    <subcellularLocation>
        <location evidence="2 19">Cell membrane</location>
        <topology evidence="2 19">Multi-pass membrane protein</topology>
    </subcellularLocation>
</comment>
<keyword evidence="8 19" id="KW-0169">Cobalamin biosynthesis</keyword>
<comment type="pathway">
    <text evidence="3 19">Cofactor biosynthesis; adenosylcobalamin biosynthesis; adenosylcobalamin from cob(II)yrinate a,c-diamide: step 7/7.</text>
</comment>
<feature type="transmembrane region" description="Helical" evidence="19">
    <location>
        <begin position="184"/>
        <end position="202"/>
    </location>
</feature>
<reference evidence="20 21" key="1">
    <citation type="journal article" date="2023" name="Antonie Van Leeuwenhoek">
        <title>Unveiling the genomic potential of a novel thermostable glycoside hydrolases producing Neobacillus sedimentimangrovi UE25.</title>
        <authorList>
            <person name="Ejaz U."/>
            <person name="Saleem F."/>
            <person name="Rashid R."/>
            <person name="Hasan K.A."/>
            <person name="Syed M.N."/>
            <person name="Sohail M."/>
        </authorList>
    </citation>
    <scope>NUCLEOTIDE SEQUENCE [LARGE SCALE GENOMIC DNA]</scope>
    <source>
        <strain evidence="20 21">UE25</strain>
    </source>
</reference>
<dbReference type="InterPro" id="IPR003805">
    <property type="entry name" value="CobS"/>
</dbReference>
<dbReference type="Proteomes" id="UP001162836">
    <property type="component" value="Unassembled WGS sequence"/>
</dbReference>
<accession>A0ABS8QIX7</accession>
<comment type="catalytic activity">
    <reaction evidence="17 19">
        <text>alpha-ribazole + adenosylcob(III)inamide-GDP = adenosylcob(III)alamin + GMP + H(+)</text>
        <dbReference type="Rhea" id="RHEA:16049"/>
        <dbReference type="ChEBI" id="CHEBI:10329"/>
        <dbReference type="ChEBI" id="CHEBI:15378"/>
        <dbReference type="ChEBI" id="CHEBI:18408"/>
        <dbReference type="ChEBI" id="CHEBI:58115"/>
        <dbReference type="ChEBI" id="CHEBI:60487"/>
        <dbReference type="EC" id="2.7.8.26"/>
    </reaction>
</comment>
<feature type="transmembrane region" description="Helical" evidence="19">
    <location>
        <begin position="111"/>
        <end position="131"/>
    </location>
</feature>
<feature type="transmembrane region" description="Helical" evidence="19">
    <location>
        <begin position="208"/>
        <end position="223"/>
    </location>
</feature>
<dbReference type="EMBL" id="JAJODE010000025">
    <property type="protein sequence ID" value="MCD4839207.1"/>
    <property type="molecule type" value="Genomic_DNA"/>
</dbReference>
<keyword evidence="7 19" id="KW-1003">Cell membrane</keyword>
<keyword evidence="21" id="KW-1185">Reference proteome</keyword>
<evidence type="ECO:0000256" key="18">
    <source>
        <dbReference type="ARBA" id="ARBA00049504"/>
    </source>
</evidence>
<keyword evidence="12 19" id="KW-1133">Transmembrane helix</keyword>